<proteinExistence type="predicted"/>
<keyword evidence="2" id="KW-1185">Reference proteome</keyword>
<reference evidence="1 2" key="1">
    <citation type="submission" date="2023-10" db="EMBL/GenBank/DDBJ databases">
        <title>Genome-Wide Identification Analysis in wild type Solanum Pinnatisectum Reveals Some Genes Defensing Phytophthora Infestans.</title>
        <authorList>
            <person name="Sun C."/>
        </authorList>
    </citation>
    <scope>NUCLEOTIDE SEQUENCE [LARGE SCALE GENOMIC DNA]</scope>
    <source>
        <strain evidence="1">LQN</strain>
        <tissue evidence="1">Leaf</tissue>
    </source>
</reference>
<name>A0AAV9K2P8_9SOLN</name>
<sequence length="215" mass="24616">MSTLIWNFYGFEEMWISLLHIFLSFPKVTKDKHTPESSKASASKLKTWIILVTTSGESTCSCRLLYKLSRRRRNTTYGCTRLESCFTPCILMSLMLYSRCGGSWPPVRPEHAIGLNMSLCRQTSCQVVVKTQLSLLSRLEPFVTWECLYSTVREHVENALDSAESISELPVVEITIEEIGRSKFNPMIGLGDHERRDEALYDDFKTAKAREVCKQ</sequence>
<dbReference type="Gene3D" id="3.30.565.10">
    <property type="entry name" value="Histidine kinase-like ATPase, C-terminal domain"/>
    <property type="match status" value="1"/>
</dbReference>
<dbReference type="EMBL" id="JAWPEI010000014">
    <property type="protein sequence ID" value="KAK4707448.1"/>
    <property type="molecule type" value="Genomic_DNA"/>
</dbReference>
<dbReference type="PANTHER" id="PTHR48444">
    <property type="entry name" value="DNA TOPOISOMERASE 6 SUBUNIT B"/>
    <property type="match status" value="1"/>
</dbReference>
<organism evidence="1 2">
    <name type="scientific">Solanum pinnatisectum</name>
    <name type="common">tansyleaf nightshade</name>
    <dbReference type="NCBI Taxonomy" id="50273"/>
    <lineage>
        <taxon>Eukaryota</taxon>
        <taxon>Viridiplantae</taxon>
        <taxon>Streptophyta</taxon>
        <taxon>Embryophyta</taxon>
        <taxon>Tracheophyta</taxon>
        <taxon>Spermatophyta</taxon>
        <taxon>Magnoliopsida</taxon>
        <taxon>eudicotyledons</taxon>
        <taxon>Gunneridae</taxon>
        <taxon>Pentapetalae</taxon>
        <taxon>asterids</taxon>
        <taxon>lamiids</taxon>
        <taxon>Solanales</taxon>
        <taxon>Solanaceae</taxon>
        <taxon>Solanoideae</taxon>
        <taxon>Solaneae</taxon>
        <taxon>Solanum</taxon>
    </lineage>
</organism>
<gene>
    <name evidence="1" type="ORF">R3W88_032995</name>
</gene>
<evidence type="ECO:0000313" key="1">
    <source>
        <dbReference type="EMBL" id="KAK4707448.1"/>
    </source>
</evidence>
<dbReference type="Proteomes" id="UP001311915">
    <property type="component" value="Unassembled WGS sequence"/>
</dbReference>
<dbReference type="PANTHER" id="PTHR48444:SF1">
    <property type="entry name" value="DNA TOPOISOMERASE 6 SUBUNIT B"/>
    <property type="match status" value="1"/>
</dbReference>
<dbReference type="InterPro" id="IPR036890">
    <property type="entry name" value="HATPase_C_sf"/>
</dbReference>
<dbReference type="AlphaFoldDB" id="A0AAV9K2P8"/>
<evidence type="ECO:0000313" key="2">
    <source>
        <dbReference type="Proteomes" id="UP001311915"/>
    </source>
</evidence>
<comment type="caution">
    <text evidence="1">The sequence shown here is derived from an EMBL/GenBank/DDBJ whole genome shotgun (WGS) entry which is preliminary data.</text>
</comment>
<protein>
    <submittedName>
        <fullName evidence="1">Uncharacterized protein</fullName>
    </submittedName>
</protein>
<accession>A0AAV9K2P8</accession>